<feature type="compositionally biased region" description="Basic and acidic residues" evidence="7">
    <location>
        <begin position="168"/>
        <end position="189"/>
    </location>
</feature>
<keyword evidence="4" id="KW-0804">Transcription</keyword>
<reference evidence="9" key="2">
    <citation type="submission" date="2020-10" db="EMBL/GenBank/DDBJ databases">
        <authorList>
            <person name="Scholz U."/>
            <person name="Mascher M."/>
            <person name="Fiebig A."/>
        </authorList>
    </citation>
    <scope>NUCLEOTIDE SEQUENCE [LARGE SCALE GENOMIC DNA]</scope>
    <source>
        <strain evidence="9">cv. Morex</strain>
    </source>
</reference>
<dbReference type="InterPro" id="IPR045279">
    <property type="entry name" value="ARR-like"/>
</dbReference>
<dbReference type="PANTHER" id="PTHR43874">
    <property type="entry name" value="TWO-COMPONENT RESPONSE REGULATOR"/>
    <property type="match status" value="1"/>
</dbReference>
<dbReference type="InterPro" id="IPR009057">
    <property type="entry name" value="Homeodomain-like_sf"/>
</dbReference>
<evidence type="ECO:0000313" key="10">
    <source>
        <dbReference type="Proteomes" id="UP000011116"/>
    </source>
</evidence>
<dbReference type="PANTHER" id="PTHR43874:SF183">
    <property type="entry name" value="TWO-COMPONENT RESPONSE REGULATOR"/>
    <property type="match status" value="1"/>
</dbReference>
<proteinExistence type="predicted"/>
<accession>A0A8I7BFK4</accession>
<dbReference type="Pfam" id="PF00072">
    <property type="entry name" value="Response_reg"/>
    <property type="match status" value="1"/>
</dbReference>
<dbReference type="SUPFAM" id="SSF46689">
    <property type="entry name" value="Homeodomain-like"/>
    <property type="match status" value="1"/>
</dbReference>
<keyword evidence="6" id="KW-0597">Phosphoprotein</keyword>
<keyword evidence="5" id="KW-0539">Nucleus</keyword>
<evidence type="ECO:0000256" key="5">
    <source>
        <dbReference type="ARBA" id="ARBA00023242"/>
    </source>
</evidence>
<dbReference type="CDD" id="cd17584">
    <property type="entry name" value="REC_typeB_ARR-like"/>
    <property type="match status" value="1"/>
</dbReference>
<dbReference type="SMART" id="SM00448">
    <property type="entry name" value="REC"/>
    <property type="match status" value="1"/>
</dbReference>
<feature type="domain" description="Response regulatory" evidence="8">
    <location>
        <begin position="25"/>
        <end position="140"/>
    </location>
</feature>
<dbReference type="Gene3D" id="1.10.10.60">
    <property type="entry name" value="Homeodomain-like"/>
    <property type="match status" value="1"/>
</dbReference>
<dbReference type="Gramene" id="HORVU.MOREX.r2.7HG0615350.1">
    <property type="protein sequence ID" value="HORVU.MOREX.r2.7HG0615350.1"/>
    <property type="gene ID" value="HORVU.MOREX.r2.7HG0615350"/>
</dbReference>
<dbReference type="GO" id="GO:0009736">
    <property type="term" value="P:cytokinin-activated signaling pathway"/>
    <property type="evidence" value="ECO:0007669"/>
    <property type="project" value="InterPro"/>
</dbReference>
<evidence type="ECO:0000313" key="9">
    <source>
        <dbReference type="EnsemblPlants" id="HORVU.MOREX.r3.7HG0742040.1"/>
    </source>
</evidence>
<keyword evidence="1" id="KW-0902">Two-component regulatory system</keyword>
<dbReference type="InterPro" id="IPR006447">
    <property type="entry name" value="Myb_dom_plants"/>
</dbReference>
<dbReference type="OMA" id="GTHAMSK"/>
<dbReference type="SMR" id="A0A8I7BFK4"/>
<keyword evidence="2" id="KW-0805">Transcription regulation</keyword>
<evidence type="ECO:0000256" key="4">
    <source>
        <dbReference type="ARBA" id="ARBA00023163"/>
    </source>
</evidence>
<dbReference type="Gene3D" id="3.40.50.2300">
    <property type="match status" value="1"/>
</dbReference>
<organism evidence="9 10">
    <name type="scientific">Hordeum vulgare subsp. vulgare</name>
    <name type="common">Domesticated barley</name>
    <dbReference type="NCBI Taxonomy" id="112509"/>
    <lineage>
        <taxon>Eukaryota</taxon>
        <taxon>Viridiplantae</taxon>
        <taxon>Streptophyta</taxon>
        <taxon>Embryophyta</taxon>
        <taxon>Tracheophyta</taxon>
        <taxon>Spermatophyta</taxon>
        <taxon>Magnoliopsida</taxon>
        <taxon>Liliopsida</taxon>
        <taxon>Poales</taxon>
        <taxon>Poaceae</taxon>
        <taxon>BOP clade</taxon>
        <taxon>Pooideae</taxon>
        <taxon>Triticodae</taxon>
        <taxon>Triticeae</taxon>
        <taxon>Hordeinae</taxon>
        <taxon>Hordeum</taxon>
    </lineage>
</organism>
<evidence type="ECO:0000256" key="7">
    <source>
        <dbReference type="SAM" id="MobiDB-lite"/>
    </source>
</evidence>
<keyword evidence="3" id="KW-0238">DNA-binding</keyword>
<reference evidence="10" key="1">
    <citation type="journal article" date="2012" name="Nature">
        <title>A physical, genetic and functional sequence assembly of the barley genome.</title>
        <authorList>
            <consortium name="The International Barley Genome Sequencing Consortium"/>
            <person name="Mayer K.F."/>
            <person name="Waugh R."/>
            <person name="Brown J.W."/>
            <person name="Schulman A."/>
            <person name="Langridge P."/>
            <person name="Platzer M."/>
            <person name="Fincher G.B."/>
            <person name="Muehlbauer G.J."/>
            <person name="Sato K."/>
            <person name="Close T.J."/>
            <person name="Wise R.P."/>
            <person name="Stein N."/>
        </authorList>
    </citation>
    <scope>NUCLEOTIDE SEQUENCE [LARGE SCALE GENOMIC DNA]</scope>
    <source>
        <strain evidence="10">cv. Morex</strain>
    </source>
</reference>
<dbReference type="Proteomes" id="UP000011116">
    <property type="component" value="Chromosome 7H"/>
</dbReference>
<dbReference type="GO" id="GO:0000160">
    <property type="term" value="P:phosphorelay signal transduction system"/>
    <property type="evidence" value="ECO:0007669"/>
    <property type="project" value="UniProtKB-KW"/>
</dbReference>
<dbReference type="AlphaFoldDB" id="A0A8I7BFK4"/>
<protein>
    <recommendedName>
        <fullName evidence="8">Response regulatory domain-containing protein</fullName>
    </recommendedName>
</protein>
<dbReference type="InterPro" id="IPR001789">
    <property type="entry name" value="Sig_transdc_resp-reg_receiver"/>
</dbReference>
<evidence type="ECO:0000256" key="1">
    <source>
        <dbReference type="ARBA" id="ARBA00023012"/>
    </source>
</evidence>
<reference evidence="9" key="3">
    <citation type="submission" date="2022-01" db="UniProtKB">
        <authorList>
            <consortium name="EnsemblPlants"/>
        </authorList>
    </citation>
    <scope>IDENTIFICATION</scope>
    <source>
        <strain evidence="9">subsp. vulgare</strain>
    </source>
</reference>
<dbReference type="InterPro" id="IPR011006">
    <property type="entry name" value="CheY-like_superfamily"/>
</dbReference>
<dbReference type="PROSITE" id="PS50110">
    <property type="entry name" value="RESPONSE_REGULATORY"/>
    <property type="match status" value="1"/>
</dbReference>
<name>A0A8I7BFK4_HORVV</name>
<dbReference type="GO" id="GO:0003677">
    <property type="term" value="F:DNA binding"/>
    <property type="evidence" value="ECO:0007669"/>
    <property type="project" value="UniProtKB-KW"/>
</dbReference>
<feature type="modified residue" description="4-aspartylphosphate" evidence="6">
    <location>
        <position position="76"/>
    </location>
</feature>
<evidence type="ECO:0000259" key="8">
    <source>
        <dbReference type="PROSITE" id="PS50110"/>
    </source>
</evidence>
<evidence type="ECO:0000256" key="2">
    <source>
        <dbReference type="ARBA" id="ARBA00023015"/>
    </source>
</evidence>
<evidence type="ECO:0000256" key="6">
    <source>
        <dbReference type="PROSITE-ProRule" id="PRU00169"/>
    </source>
</evidence>
<dbReference type="SUPFAM" id="SSF52172">
    <property type="entry name" value="CheY-like"/>
    <property type="match status" value="1"/>
</dbReference>
<dbReference type="Gramene" id="HORVU.MOREX.r3.7HG0742040.1">
    <property type="protein sequence ID" value="HORVU.MOREX.r3.7HG0742040.1"/>
    <property type="gene ID" value="HORVU.MOREX.r3.7HG0742040"/>
</dbReference>
<evidence type="ECO:0000256" key="3">
    <source>
        <dbReference type="ARBA" id="ARBA00023125"/>
    </source>
</evidence>
<keyword evidence="10" id="KW-1185">Reference proteome</keyword>
<dbReference type="NCBIfam" id="TIGR01557">
    <property type="entry name" value="myb_SHAQKYF"/>
    <property type="match status" value="1"/>
</dbReference>
<sequence>MGAMGEDQRRMMEDATVDKSPEGLRVLAVDDNCVYLKVLEAVLRHCKYNPTMAMDAKTAMKMLRAGKVQFDLVITDVHMPDMDGFKLLELIGLEMDLPVIVLSVDCDKKVVLKGINHGACDYLMKPVCTNDLKNIWQHVESRRRSQATSHMSMDNADDQRVLPGTHAMSKDSKDKRNDEYDSNKNKESTHSSTTQKKPRVAWTTELHNKFLEAINQIGLDEAAPNKILELMSVDYLT</sequence>
<feature type="region of interest" description="Disordered" evidence="7">
    <location>
        <begin position="143"/>
        <end position="200"/>
    </location>
</feature>
<dbReference type="EnsemblPlants" id="HORVU.MOREX.r3.7HG0742040.1">
    <property type="protein sequence ID" value="HORVU.MOREX.r3.7HG0742040.1"/>
    <property type="gene ID" value="HORVU.MOREX.r3.7HG0742040"/>
</dbReference>